<feature type="transmembrane region" description="Helical" evidence="1">
    <location>
        <begin position="45"/>
        <end position="68"/>
    </location>
</feature>
<protein>
    <submittedName>
        <fullName evidence="2">Phage holin family protein</fullName>
    </submittedName>
</protein>
<evidence type="ECO:0000313" key="3">
    <source>
        <dbReference type="Proteomes" id="UP001597049"/>
    </source>
</evidence>
<dbReference type="RefSeq" id="WP_379657184.1">
    <property type="nucleotide sequence ID" value="NZ_JBHTIV010000005.1"/>
</dbReference>
<gene>
    <name evidence="2" type="ORF">ACFQ0R_04510</name>
</gene>
<dbReference type="Proteomes" id="UP001597049">
    <property type="component" value="Unassembled WGS sequence"/>
</dbReference>
<comment type="caution">
    <text evidence="2">The sequence shown here is derived from an EMBL/GenBank/DDBJ whole genome shotgun (WGS) entry which is preliminary data.</text>
</comment>
<name>A0ABW3GTS8_9FLAO</name>
<dbReference type="InterPro" id="IPR009937">
    <property type="entry name" value="Phage_holin_3_6"/>
</dbReference>
<reference evidence="3" key="1">
    <citation type="journal article" date="2019" name="Int. J. Syst. Evol. Microbiol.">
        <title>The Global Catalogue of Microorganisms (GCM) 10K type strain sequencing project: providing services to taxonomists for standard genome sequencing and annotation.</title>
        <authorList>
            <consortium name="The Broad Institute Genomics Platform"/>
            <consortium name="The Broad Institute Genome Sequencing Center for Infectious Disease"/>
            <person name="Wu L."/>
            <person name="Ma J."/>
        </authorList>
    </citation>
    <scope>NUCLEOTIDE SEQUENCE [LARGE SCALE GENOMIC DNA]</scope>
    <source>
        <strain evidence="3">CCUG 56752</strain>
    </source>
</reference>
<evidence type="ECO:0000256" key="1">
    <source>
        <dbReference type="SAM" id="Phobius"/>
    </source>
</evidence>
<accession>A0ABW3GTS8</accession>
<organism evidence="2 3">
    <name type="scientific">Psychroflexus salinarum</name>
    <dbReference type="NCBI Taxonomy" id="546024"/>
    <lineage>
        <taxon>Bacteria</taxon>
        <taxon>Pseudomonadati</taxon>
        <taxon>Bacteroidota</taxon>
        <taxon>Flavobacteriia</taxon>
        <taxon>Flavobacteriales</taxon>
        <taxon>Flavobacteriaceae</taxon>
        <taxon>Psychroflexus</taxon>
    </lineage>
</organism>
<dbReference type="EMBL" id="JBHTIV010000005">
    <property type="protein sequence ID" value="MFD0931857.1"/>
    <property type="molecule type" value="Genomic_DNA"/>
</dbReference>
<keyword evidence="3" id="KW-1185">Reference proteome</keyword>
<dbReference type="Pfam" id="PF07332">
    <property type="entry name" value="Phage_holin_3_6"/>
    <property type="match status" value="1"/>
</dbReference>
<sequence>MKNSIGNHFENLTQDTKEAINHTVDYYKLDLFKKTALSLISGGQFVIKIGILILILFFISLGLSFLIGNHLGSVSYGFFIVGGAYIVLLIIISLFGKKLLEKPILKFLNKILNSGDKLEEEIKKELSQTESSDL</sequence>
<keyword evidence="1" id="KW-0812">Transmembrane</keyword>
<evidence type="ECO:0000313" key="2">
    <source>
        <dbReference type="EMBL" id="MFD0931857.1"/>
    </source>
</evidence>
<keyword evidence="1" id="KW-1133">Transmembrane helix</keyword>
<proteinExistence type="predicted"/>
<keyword evidence="1" id="KW-0472">Membrane</keyword>
<feature type="transmembrane region" description="Helical" evidence="1">
    <location>
        <begin position="74"/>
        <end position="96"/>
    </location>
</feature>